<keyword evidence="6" id="KW-0067">ATP-binding</keyword>
<dbReference type="RefSeq" id="WP_068688666.1">
    <property type="nucleotide sequence ID" value="NZ_CP063196.1"/>
</dbReference>
<protein>
    <submittedName>
        <fullName evidence="9">Uncharacterized protein</fullName>
    </submittedName>
</protein>
<dbReference type="SMART" id="SM00046">
    <property type="entry name" value="DAGKc"/>
    <property type="match status" value="1"/>
</dbReference>
<dbReference type="Pfam" id="PF19279">
    <property type="entry name" value="YegS_C"/>
    <property type="match status" value="1"/>
</dbReference>
<dbReference type="InterPro" id="IPR001206">
    <property type="entry name" value="Diacylglycerol_kinase_cat_dom"/>
</dbReference>
<comment type="similarity">
    <text evidence="2">Belongs to the diacylglycerol/lipid kinase family.</text>
</comment>
<evidence type="ECO:0000313" key="9">
    <source>
        <dbReference type="EMBL" id="UOE17989.1"/>
    </source>
</evidence>
<organism evidence="9 10">
    <name type="scientific">Thermobifida halotolerans</name>
    <dbReference type="NCBI Taxonomy" id="483545"/>
    <lineage>
        <taxon>Bacteria</taxon>
        <taxon>Bacillati</taxon>
        <taxon>Actinomycetota</taxon>
        <taxon>Actinomycetes</taxon>
        <taxon>Streptosporangiales</taxon>
        <taxon>Nocardiopsidaceae</taxon>
        <taxon>Thermobifida</taxon>
    </lineage>
</organism>
<keyword evidence="8" id="KW-1208">Phospholipid metabolism</keyword>
<dbReference type="GO" id="GO:0005524">
    <property type="term" value="F:ATP binding"/>
    <property type="evidence" value="ECO:0007669"/>
    <property type="project" value="UniProtKB-KW"/>
</dbReference>
<dbReference type="InterPro" id="IPR017438">
    <property type="entry name" value="ATP-NAD_kinase_N"/>
</dbReference>
<dbReference type="InterPro" id="IPR050187">
    <property type="entry name" value="Lipid_Phosphate_FormReg"/>
</dbReference>
<evidence type="ECO:0000256" key="8">
    <source>
        <dbReference type="ARBA" id="ARBA00023264"/>
    </source>
</evidence>
<dbReference type="SUPFAM" id="SSF111331">
    <property type="entry name" value="NAD kinase/diacylglycerol kinase-like"/>
    <property type="match status" value="1"/>
</dbReference>
<gene>
    <name evidence="9" type="ORF">NI17_014095</name>
</gene>
<dbReference type="PANTHER" id="PTHR12358:SF54">
    <property type="entry name" value="SPHINGOSINE KINASE RELATED PROTEIN"/>
    <property type="match status" value="1"/>
</dbReference>
<dbReference type="InterPro" id="IPR016064">
    <property type="entry name" value="NAD/diacylglycerol_kinase_sf"/>
</dbReference>
<dbReference type="InterPro" id="IPR045540">
    <property type="entry name" value="YegS/DAGK_C"/>
</dbReference>
<keyword evidence="7" id="KW-0594">Phospholipid biosynthesis</keyword>
<dbReference type="GO" id="GO:0016301">
    <property type="term" value="F:kinase activity"/>
    <property type="evidence" value="ECO:0007669"/>
    <property type="project" value="UniProtKB-KW"/>
</dbReference>
<keyword evidence="10" id="KW-1185">Reference proteome</keyword>
<sequence>MLVISNSRAGGNEDRQLRAAVGELTVSGTEAVEVVSCGDSAELDAALDLGHRTLVVAGGDGSLHAVANALHRRGELDDHVIGLLPLGTGNDFARSLDIPLAPEAAARAFLAGSARPLDLFVDDTGEVTVNAVHLGIGADSTREAARWKKMLGPASFPVGGLIAGWAAQGYRMLVKADGEEVITPRRKTLMTGLANGRYIGGGAGTLDPDARPDNGMINLVVSRSRGLWRRAAHAVRLHRGTHPMELDVHRRLARTVTVVSEPVTASSDGELTEGITERTWRVLPGAWRFVVPPGQGPRA</sequence>
<dbReference type="Gene3D" id="3.40.50.10330">
    <property type="entry name" value="Probable inorganic polyphosphate/atp-NAD kinase, domain 1"/>
    <property type="match status" value="1"/>
</dbReference>
<evidence type="ECO:0000313" key="10">
    <source>
        <dbReference type="Proteomes" id="UP000265719"/>
    </source>
</evidence>
<reference evidence="9" key="1">
    <citation type="submission" date="2020-10" db="EMBL/GenBank/DDBJ databases">
        <title>De novo genome project of the cellulose decomposer Thermobifida halotolerans type strain.</title>
        <authorList>
            <person name="Nagy I."/>
            <person name="Horvath B."/>
            <person name="Kukolya J."/>
            <person name="Nagy I."/>
            <person name="Orsini M."/>
        </authorList>
    </citation>
    <scope>NUCLEOTIDE SEQUENCE</scope>
    <source>
        <strain evidence="9">DSM 44931</strain>
    </source>
</reference>
<keyword evidence="4" id="KW-0547">Nucleotide-binding</keyword>
<dbReference type="Proteomes" id="UP000265719">
    <property type="component" value="Chromosome"/>
</dbReference>
<evidence type="ECO:0000256" key="1">
    <source>
        <dbReference type="ARBA" id="ARBA00001946"/>
    </source>
</evidence>
<evidence type="ECO:0000256" key="4">
    <source>
        <dbReference type="ARBA" id="ARBA00022741"/>
    </source>
</evidence>
<dbReference type="GO" id="GO:0008654">
    <property type="term" value="P:phospholipid biosynthetic process"/>
    <property type="evidence" value="ECO:0007669"/>
    <property type="project" value="UniProtKB-KW"/>
</dbReference>
<keyword evidence="5" id="KW-0418">Kinase</keyword>
<dbReference type="AlphaFoldDB" id="A0A399G1J4"/>
<dbReference type="EMBL" id="CP063196">
    <property type="protein sequence ID" value="UOE17989.1"/>
    <property type="molecule type" value="Genomic_DNA"/>
</dbReference>
<dbReference type="PROSITE" id="PS50146">
    <property type="entry name" value="DAGK"/>
    <property type="match status" value="1"/>
</dbReference>
<dbReference type="Gene3D" id="2.60.200.40">
    <property type="match status" value="1"/>
</dbReference>
<accession>A0A399G1J4</accession>
<name>A0A399G1J4_9ACTN</name>
<evidence type="ECO:0000256" key="7">
    <source>
        <dbReference type="ARBA" id="ARBA00023209"/>
    </source>
</evidence>
<keyword evidence="7" id="KW-0444">Lipid biosynthesis</keyword>
<keyword evidence="3" id="KW-0808">Transferase</keyword>
<evidence type="ECO:0000256" key="3">
    <source>
        <dbReference type="ARBA" id="ARBA00022679"/>
    </source>
</evidence>
<evidence type="ECO:0000256" key="2">
    <source>
        <dbReference type="ARBA" id="ARBA00005983"/>
    </source>
</evidence>
<keyword evidence="7" id="KW-0443">Lipid metabolism</keyword>
<evidence type="ECO:0000256" key="6">
    <source>
        <dbReference type="ARBA" id="ARBA00022840"/>
    </source>
</evidence>
<dbReference type="PANTHER" id="PTHR12358">
    <property type="entry name" value="SPHINGOSINE KINASE"/>
    <property type="match status" value="1"/>
</dbReference>
<proteinExistence type="inferred from homology"/>
<evidence type="ECO:0000256" key="5">
    <source>
        <dbReference type="ARBA" id="ARBA00022777"/>
    </source>
</evidence>
<dbReference type="Pfam" id="PF00781">
    <property type="entry name" value="DAGK_cat"/>
    <property type="match status" value="1"/>
</dbReference>
<comment type="cofactor">
    <cofactor evidence="1">
        <name>Mg(2+)</name>
        <dbReference type="ChEBI" id="CHEBI:18420"/>
    </cofactor>
</comment>
<dbReference type="KEGG" id="thao:NI17_014095"/>
<dbReference type="OrthoDB" id="142078at2"/>